<evidence type="ECO:0000313" key="3">
    <source>
        <dbReference type="EnsemblPlants" id="TuG1812U0000057400.01.T01"/>
    </source>
</evidence>
<evidence type="ECO:0000256" key="1">
    <source>
        <dbReference type="SAM" id="MobiDB-lite"/>
    </source>
</evidence>
<reference evidence="3" key="3">
    <citation type="submission" date="2022-06" db="UniProtKB">
        <authorList>
            <consortium name="EnsemblPlants"/>
        </authorList>
    </citation>
    <scope>IDENTIFICATION</scope>
</reference>
<reference evidence="4" key="1">
    <citation type="journal article" date="2013" name="Nature">
        <title>Draft genome of the wheat A-genome progenitor Triticum urartu.</title>
        <authorList>
            <person name="Ling H.Q."/>
            <person name="Zhao S."/>
            <person name="Liu D."/>
            <person name="Wang J."/>
            <person name="Sun H."/>
            <person name="Zhang C."/>
            <person name="Fan H."/>
            <person name="Li D."/>
            <person name="Dong L."/>
            <person name="Tao Y."/>
            <person name="Gao C."/>
            <person name="Wu H."/>
            <person name="Li Y."/>
            <person name="Cui Y."/>
            <person name="Guo X."/>
            <person name="Zheng S."/>
            <person name="Wang B."/>
            <person name="Yu K."/>
            <person name="Liang Q."/>
            <person name="Yang W."/>
            <person name="Lou X."/>
            <person name="Chen J."/>
            <person name="Feng M."/>
            <person name="Jian J."/>
            <person name="Zhang X."/>
            <person name="Luo G."/>
            <person name="Jiang Y."/>
            <person name="Liu J."/>
            <person name="Wang Z."/>
            <person name="Sha Y."/>
            <person name="Zhang B."/>
            <person name="Wu H."/>
            <person name="Tang D."/>
            <person name="Shen Q."/>
            <person name="Xue P."/>
            <person name="Zou S."/>
            <person name="Wang X."/>
            <person name="Liu X."/>
            <person name="Wang F."/>
            <person name="Yang Y."/>
            <person name="An X."/>
            <person name="Dong Z."/>
            <person name="Zhang K."/>
            <person name="Zhang X."/>
            <person name="Luo M.C."/>
            <person name="Dvorak J."/>
            <person name="Tong Y."/>
            <person name="Wang J."/>
            <person name="Yang H."/>
            <person name="Li Z."/>
            <person name="Wang D."/>
            <person name="Zhang A."/>
            <person name="Wang J."/>
        </authorList>
    </citation>
    <scope>NUCLEOTIDE SEQUENCE</scope>
    <source>
        <strain evidence="4">cv. G1812</strain>
    </source>
</reference>
<feature type="region of interest" description="Disordered" evidence="1">
    <location>
        <begin position="1"/>
        <end position="45"/>
    </location>
</feature>
<dbReference type="Proteomes" id="UP000015106">
    <property type="component" value="Chromosome 3"/>
</dbReference>
<keyword evidence="2" id="KW-0812">Transmembrane</keyword>
<keyword evidence="4" id="KW-1185">Reference proteome</keyword>
<reference evidence="3" key="2">
    <citation type="submission" date="2018-03" db="EMBL/GenBank/DDBJ databases">
        <title>The Triticum urartu genome reveals the dynamic nature of wheat genome evolution.</title>
        <authorList>
            <person name="Ling H."/>
            <person name="Ma B."/>
            <person name="Shi X."/>
            <person name="Liu H."/>
            <person name="Dong L."/>
            <person name="Sun H."/>
            <person name="Cao Y."/>
            <person name="Gao Q."/>
            <person name="Zheng S."/>
            <person name="Li Y."/>
            <person name="Yu Y."/>
            <person name="Du H."/>
            <person name="Qi M."/>
            <person name="Li Y."/>
            <person name="Yu H."/>
            <person name="Cui Y."/>
            <person name="Wang N."/>
            <person name="Chen C."/>
            <person name="Wu H."/>
            <person name="Zhao Y."/>
            <person name="Zhang J."/>
            <person name="Li Y."/>
            <person name="Zhou W."/>
            <person name="Zhang B."/>
            <person name="Hu W."/>
            <person name="Eijk M."/>
            <person name="Tang J."/>
            <person name="Witsenboer H."/>
            <person name="Zhao S."/>
            <person name="Li Z."/>
            <person name="Zhang A."/>
            <person name="Wang D."/>
            <person name="Liang C."/>
        </authorList>
    </citation>
    <scope>NUCLEOTIDE SEQUENCE [LARGE SCALE GENOMIC DNA]</scope>
    <source>
        <strain evidence="3">cv. G1812</strain>
    </source>
</reference>
<evidence type="ECO:0000313" key="4">
    <source>
        <dbReference type="Proteomes" id="UP000015106"/>
    </source>
</evidence>
<feature type="transmembrane region" description="Helical" evidence="2">
    <location>
        <begin position="81"/>
        <end position="101"/>
    </location>
</feature>
<dbReference type="AlphaFoldDB" id="A0A8R7RGR3"/>
<feature type="compositionally biased region" description="Basic and acidic residues" evidence="1">
    <location>
        <begin position="22"/>
        <end position="45"/>
    </location>
</feature>
<proteinExistence type="predicted"/>
<name>A0A8R7RGR3_TRIUA</name>
<sequence length="126" mass="13979">MEAAATERSSGLPSSPSLSPLIHRDKPRSEGEGQRLRRDERRTREAALPIYLNGLGARPRRLGGDGQVGHGRRRERGQARLRLPLLFSVAITTTAVLTHAIEDGVDRQRPDFFWPCLPDGEVLTFG</sequence>
<dbReference type="EnsemblPlants" id="TuG1812U0000057400.01.T01">
    <property type="protein sequence ID" value="TuG1812U0000057400.01.T01"/>
    <property type="gene ID" value="TuG1812U0000057400.01"/>
</dbReference>
<accession>A0A8R7RGR3</accession>
<evidence type="ECO:0000256" key="2">
    <source>
        <dbReference type="SAM" id="Phobius"/>
    </source>
</evidence>
<keyword evidence="2" id="KW-1133">Transmembrane helix</keyword>
<feature type="compositionally biased region" description="Low complexity" evidence="1">
    <location>
        <begin position="9"/>
        <end position="21"/>
    </location>
</feature>
<organism evidence="3 4">
    <name type="scientific">Triticum urartu</name>
    <name type="common">Red wild einkorn</name>
    <name type="synonym">Crithodium urartu</name>
    <dbReference type="NCBI Taxonomy" id="4572"/>
    <lineage>
        <taxon>Eukaryota</taxon>
        <taxon>Viridiplantae</taxon>
        <taxon>Streptophyta</taxon>
        <taxon>Embryophyta</taxon>
        <taxon>Tracheophyta</taxon>
        <taxon>Spermatophyta</taxon>
        <taxon>Magnoliopsida</taxon>
        <taxon>Liliopsida</taxon>
        <taxon>Poales</taxon>
        <taxon>Poaceae</taxon>
        <taxon>BOP clade</taxon>
        <taxon>Pooideae</taxon>
        <taxon>Triticodae</taxon>
        <taxon>Triticeae</taxon>
        <taxon>Triticinae</taxon>
        <taxon>Triticum</taxon>
    </lineage>
</organism>
<dbReference type="Gramene" id="TuG1812U0000057400.01.T01">
    <property type="protein sequence ID" value="TuG1812U0000057400.01.T01"/>
    <property type="gene ID" value="TuG1812U0000057400.01"/>
</dbReference>
<keyword evidence="2" id="KW-0472">Membrane</keyword>
<protein>
    <submittedName>
        <fullName evidence="3">Uncharacterized protein</fullName>
    </submittedName>
</protein>